<evidence type="ECO:0000313" key="3">
    <source>
        <dbReference type="EMBL" id="CDW81062.1"/>
    </source>
</evidence>
<gene>
    <name evidence="3" type="primary">Contig12818.g13680</name>
    <name evidence="3" type="ORF">STYLEM_10070</name>
</gene>
<evidence type="ECO:0000313" key="4">
    <source>
        <dbReference type="Proteomes" id="UP000039865"/>
    </source>
</evidence>
<feature type="coiled-coil region" evidence="1">
    <location>
        <begin position="18"/>
        <end position="45"/>
    </location>
</feature>
<name>A0A078AHT5_STYLE</name>
<reference evidence="3 4" key="1">
    <citation type="submission" date="2014-06" db="EMBL/GenBank/DDBJ databases">
        <authorList>
            <person name="Swart Estienne"/>
        </authorList>
    </citation>
    <scope>NUCLEOTIDE SEQUENCE [LARGE SCALE GENOMIC DNA]</scope>
    <source>
        <strain evidence="3 4">130c</strain>
    </source>
</reference>
<protein>
    <submittedName>
        <fullName evidence="3">Uncharacterized protein</fullName>
    </submittedName>
</protein>
<keyword evidence="4" id="KW-1185">Reference proteome</keyword>
<feature type="region of interest" description="Disordered" evidence="2">
    <location>
        <begin position="62"/>
        <end position="82"/>
    </location>
</feature>
<keyword evidence="1" id="KW-0175">Coiled coil</keyword>
<dbReference type="EMBL" id="CCKQ01009569">
    <property type="protein sequence ID" value="CDW81062.1"/>
    <property type="molecule type" value="Genomic_DNA"/>
</dbReference>
<organism evidence="3 4">
    <name type="scientific">Stylonychia lemnae</name>
    <name type="common">Ciliate</name>
    <dbReference type="NCBI Taxonomy" id="5949"/>
    <lineage>
        <taxon>Eukaryota</taxon>
        <taxon>Sar</taxon>
        <taxon>Alveolata</taxon>
        <taxon>Ciliophora</taxon>
        <taxon>Intramacronucleata</taxon>
        <taxon>Spirotrichea</taxon>
        <taxon>Stichotrichia</taxon>
        <taxon>Sporadotrichida</taxon>
        <taxon>Oxytrichidae</taxon>
        <taxon>Stylonychinae</taxon>
        <taxon>Stylonychia</taxon>
    </lineage>
</organism>
<sequence length="112" mass="13106">MIFLKENQDISILDPKNKQKLKQDLKIKQKQLQTQNQIAEDLTKDLRKVTVDLVIEDFNESDYDFTDNEEQKNDQNQPENGNCVDLNQKLMKNSDALECFNSKLIFNDLINA</sequence>
<proteinExistence type="predicted"/>
<dbReference type="InParanoid" id="A0A078AHT5"/>
<dbReference type="AlphaFoldDB" id="A0A078AHT5"/>
<evidence type="ECO:0000256" key="2">
    <source>
        <dbReference type="SAM" id="MobiDB-lite"/>
    </source>
</evidence>
<accession>A0A078AHT5</accession>
<dbReference type="Proteomes" id="UP000039865">
    <property type="component" value="Unassembled WGS sequence"/>
</dbReference>
<evidence type="ECO:0000256" key="1">
    <source>
        <dbReference type="SAM" id="Coils"/>
    </source>
</evidence>